<comment type="caution">
    <text evidence="1">The sequence shown here is derived from an EMBL/GenBank/DDBJ whole genome shotgun (WGS) entry which is preliminary data.</text>
</comment>
<protein>
    <submittedName>
        <fullName evidence="1">Uncharacterized protein</fullName>
    </submittedName>
</protein>
<evidence type="ECO:0000313" key="1">
    <source>
        <dbReference type="EMBL" id="KAK8515075.1"/>
    </source>
</evidence>
<dbReference type="EMBL" id="JBBPBM010000065">
    <property type="protein sequence ID" value="KAK8515075.1"/>
    <property type="molecule type" value="Genomic_DNA"/>
</dbReference>
<reference evidence="1 2" key="1">
    <citation type="journal article" date="2024" name="G3 (Bethesda)">
        <title>Genome assembly of Hibiscus sabdariffa L. provides insights into metabolisms of medicinal natural products.</title>
        <authorList>
            <person name="Kim T."/>
        </authorList>
    </citation>
    <scope>NUCLEOTIDE SEQUENCE [LARGE SCALE GENOMIC DNA]</scope>
    <source>
        <strain evidence="1">TK-2024</strain>
        <tissue evidence="1">Old leaves</tissue>
    </source>
</reference>
<sequence>MRNNILKTDEVDEGNDEECMNVAARCCRFELSSDNQISHEAMLPRQHFVREFAHAATDEFEIRDPANSRKHDRATSMCLEDVYTRRSSMELWLSPSCIIHHMFEHPMFLCRCPSRRAGDQTTPSLEFRHFMYMP</sequence>
<dbReference type="Proteomes" id="UP001472677">
    <property type="component" value="Unassembled WGS sequence"/>
</dbReference>
<gene>
    <name evidence="1" type="ORF">V6N12_001235</name>
</gene>
<name>A0ABR2C6N9_9ROSI</name>
<organism evidence="1 2">
    <name type="scientific">Hibiscus sabdariffa</name>
    <name type="common">roselle</name>
    <dbReference type="NCBI Taxonomy" id="183260"/>
    <lineage>
        <taxon>Eukaryota</taxon>
        <taxon>Viridiplantae</taxon>
        <taxon>Streptophyta</taxon>
        <taxon>Embryophyta</taxon>
        <taxon>Tracheophyta</taxon>
        <taxon>Spermatophyta</taxon>
        <taxon>Magnoliopsida</taxon>
        <taxon>eudicotyledons</taxon>
        <taxon>Gunneridae</taxon>
        <taxon>Pentapetalae</taxon>
        <taxon>rosids</taxon>
        <taxon>malvids</taxon>
        <taxon>Malvales</taxon>
        <taxon>Malvaceae</taxon>
        <taxon>Malvoideae</taxon>
        <taxon>Hibiscus</taxon>
    </lineage>
</organism>
<evidence type="ECO:0000313" key="2">
    <source>
        <dbReference type="Proteomes" id="UP001472677"/>
    </source>
</evidence>
<keyword evidence="2" id="KW-1185">Reference proteome</keyword>
<accession>A0ABR2C6N9</accession>
<proteinExistence type="predicted"/>